<organism evidence="3 4">
    <name type="scientific">Streptomyces boetiae</name>
    <dbReference type="NCBI Taxonomy" id="3075541"/>
    <lineage>
        <taxon>Bacteria</taxon>
        <taxon>Bacillati</taxon>
        <taxon>Actinomycetota</taxon>
        <taxon>Actinomycetes</taxon>
        <taxon>Kitasatosporales</taxon>
        <taxon>Streptomycetaceae</taxon>
        <taxon>Streptomyces</taxon>
    </lineage>
</organism>
<dbReference type="InterPro" id="IPR003732">
    <property type="entry name" value="Daa-tRNA_deacyls_DTD"/>
</dbReference>
<reference evidence="4" key="1">
    <citation type="submission" date="2023-07" db="EMBL/GenBank/DDBJ databases">
        <title>30 novel species of actinomycetes from the DSMZ collection.</title>
        <authorList>
            <person name="Nouioui I."/>
        </authorList>
    </citation>
    <scope>NUCLEOTIDE SEQUENCE [LARGE SCALE GENOMIC DNA]</scope>
    <source>
        <strain evidence="4">DSM 44917</strain>
    </source>
</reference>
<comment type="caution">
    <text evidence="3">The sequence shown here is derived from an EMBL/GenBank/DDBJ whole genome shotgun (WGS) entry which is preliminary data.</text>
</comment>
<feature type="region of interest" description="Disordered" evidence="2">
    <location>
        <begin position="122"/>
        <end position="148"/>
    </location>
</feature>
<dbReference type="Gene3D" id="3.50.80.10">
    <property type="entry name" value="D-tyrosyl-tRNA(Tyr) deacylase"/>
    <property type="match status" value="1"/>
</dbReference>
<dbReference type="PANTHER" id="PTHR10472">
    <property type="entry name" value="D-TYROSYL-TRNA TYR DEACYLASE"/>
    <property type="match status" value="1"/>
</dbReference>
<feature type="compositionally biased region" description="Polar residues" evidence="2">
    <location>
        <begin position="136"/>
        <end position="148"/>
    </location>
</feature>
<dbReference type="Proteomes" id="UP001183388">
    <property type="component" value="Unassembled WGS sequence"/>
</dbReference>
<dbReference type="InterPro" id="IPR023509">
    <property type="entry name" value="DTD-like_sf"/>
</dbReference>
<sequence length="161" mass="16769">MRAVVQRVDGAAVTVGGETVGEITGQGLCVLVGATHADTPETAARMARKLWTLRVLEGEKSCSDVGAPLLVVSQFTLYGDARKGRRPTWQAAAPGELAEPLVEAVCADLRALGAEVATGLPQPGGWGCPQRRRHGGTSQPPGWGSVSLTNDGPFTVLLEID</sequence>
<dbReference type="RefSeq" id="WP_311628462.1">
    <property type="nucleotide sequence ID" value="NZ_JAVREN010000001.1"/>
</dbReference>
<name>A0ABU2L1X7_9ACTN</name>
<keyword evidence="4" id="KW-1185">Reference proteome</keyword>
<dbReference type="SUPFAM" id="SSF69500">
    <property type="entry name" value="DTD-like"/>
    <property type="match status" value="1"/>
</dbReference>
<proteinExistence type="inferred from homology"/>
<dbReference type="PANTHER" id="PTHR10472:SF5">
    <property type="entry name" value="D-AMINOACYL-TRNA DEACYLASE 1"/>
    <property type="match status" value="1"/>
</dbReference>
<dbReference type="EMBL" id="JAVREN010000001">
    <property type="protein sequence ID" value="MDT0305556.1"/>
    <property type="molecule type" value="Genomic_DNA"/>
</dbReference>
<evidence type="ECO:0000313" key="4">
    <source>
        <dbReference type="Proteomes" id="UP001183388"/>
    </source>
</evidence>
<dbReference type="Pfam" id="PF02580">
    <property type="entry name" value="Tyr_Deacylase"/>
    <property type="match status" value="1"/>
</dbReference>
<evidence type="ECO:0000256" key="2">
    <source>
        <dbReference type="SAM" id="MobiDB-lite"/>
    </source>
</evidence>
<comment type="similarity">
    <text evidence="1">Belongs to the DTD family.</text>
</comment>
<accession>A0ABU2L1X7</accession>
<protein>
    <submittedName>
        <fullName evidence="3">D-aminoacyl-tRNA deacylase</fullName>
    </submittedName>
</protein>
<evidence type="ECO:0000256" key="1">
    <source>
        <dbReference type="ARBA" id="ARBA00009673"/>
    </source>
</evidence>
<gene>
    <name evidence="3" type="ORF">RM780_01060</name>
</gene>
<evidence type="ECO:0000313" key="3">
    <source>
        <dbReference type="EMBL" id="MDT0305556.1"/>
    </source>
</evidence>